<dbReference type="CDD" id="cd06222">
    <property type="entry name" value="RNase_H_like"/>
    <property type="match status" value="1"/>
</dbReference>
<dbReference type="InterPro" id="IPR036397">
    <property type="entry name" value="RNaseH_sf"/>
</dbReference>
<evidence type="ECO:0000313" key="1">
    <source>
        <dbReference type="EMBL" id="KAH9307621.1"/>
    </source>
</evidence>
<dbReference type="EMBL" id="JAHRHJ020000007">
    <property type="protein sequence ID" value="KAH9307621.1"/>
    <property type="molecule type" value="Genomic_DNA"/>
</dbReference>
<reference evidence="1 2" key="1">
    <citation type="journal article" date="2021" name="Nat. Plants">
        <title>The Taxus genome provides insights into paclitaxel biosynthesis.</title>
        <authorList>
            <person name="Xiong X."/>
            <person name="Gou J."/>
            <person name="Liao Q."/>
            <person name="Li Y."/>
            <person name="Zhou Q."/>
            <person name="Bi G."/>
            <person name="Li C."/>
            <person name="Du R."/>
            <person name="Wang X."/>
            <person name="Sun T."/>
            <person name="Guo L."/>
            <person name="Liang H."/>
            <person name="Lu P."/>
            <person name="Wu Y."/>
            <person name="Zhang Z."/>
            <person name="Ro D.K."/>
            <person name="Shang Y."/>
            <person name="Huang S."/>
            <person name="Yan J."/>
        </authorList>
    </citation>
    <scope>NUCLEOTIDE SEQUENCE [LARGE SCALE GENOMIC DNA]</scope>
    <source>
        <strain evidence="1">Ta-2019</strain>
    </source>
</reference>
<dbReference type="Proteomes" id="UP000824469">
    <property type="component" value="Unassembled WGS sequence"/>
</dbReference>
<dbReference type="InterPro" id="IPR044730">
    <property type="entry name" value="RNase_H-like_dom_plant"/>
</dbReference>
<dbReference type="PANTHER" id="PTHR47723:SF19">
    <property type="entry name" value="POLYNUCLEOTIDYL TRANSFERASE, RIBONUCLEASE H-LIKE SUPERFAMILY PROTEIN"/>
    <property type="match status" value="1"/>
</dbReference>
<name>A0AA38FNS1_TAXCH</name>
<feature type="non-terminal residue" evidence="1">
    <location>
        <position position="84"/>
    </location>
</feature>
<dbReference type="InterPro" id="IPR053151">
    <property type="entry name" value="RNase_H-like"/>
</dbReference>
<sequence length="84" mass="9610">TILQIESHLSKNWVLRSSLRNLPTHNPRLQGWIKLNFDGASKGNPKKYCCGGVFYDHQGKFILGYYCNLGIQSNHVAEVDAVYW</sequence>
<keyword evidence="2" id="KW-1185">Reference proteome</keyword>
<protein>
    <recommendedName>
        <fullName evidence="3">RNase H type-1 domain-containing protein</fullName>
    </recommendedName>
</protein>
<accession>A0AA38FNS1</accession>
<feature type="non-terminal residue" evidence="1">
    <location>
        <position position="1"/>
    </location>
</feature>
<dbReference type="SUPFAM" id="SSF53098">
    <property type="entry name" value="Ribonuclease H-like"/>
    <property type="match status" value="1"/>
</dbReference>
<organism evidence="1 2">
    <name type="scientific">Taxus chinensis</name>
    <name type="common">Chinese yew</name>
    <name type="synonym">Taxus wallichiana var. chinensis</name>
    <dbReference type="NCBI Taxonomy" id="29808"/>
    <lineage>
        <taxon>Eukaryota</taxon>
        <taxon>Viridiplantae</taxon>
        <taxon>Streptophyta</taxon>
        <taxon>Embryophyta</taxon>
        <taxon>Tracheophyta</taxon>
        <taxon>Spermatophyta</taxon>
        <taxon>Pinopsida</taxon>
        <taxon>Pinidae</taxon>
        <taxon>Conifers II</taxon>
        <taxon>Cupressales</taxon>
        <taxon>Taxaceae</taxon>
        <taxon>Taxus</taxon>
    </lineage>
</organism>
<evidence type="ECO:0000313" key="2">
    <source>
        <dbReference type="Proteomes" id="UP000824469"/>
    </source>
</evidence>
<evidence type="ECO:0008006" key="3">
    <source>
        <dbReference type="Google" id="ProtNLM"/>
    </source>
</evidence>
<proteinExistence type="predicted"/>
<dbReference type="GO" id="GO:0003676">
    <property type="term" value="F:nucleic acid binding"/>
    <property type="evidence" value="ECO:0007669"/>
    <property type="project" value="InterPro"/>
</dbReference>
<dbReference type="PANTHER" id="PTHR47723">
    <property type="entry name" value="OS05G0353850 PROTEIN"/>
    <property type="match status" value="1"/>
</dbReference>
<dbReference type="AlphaFoldDB" id="A0AA38FNS1"/>
<dbReference type="InterPro" id="IPR012337">
    <property type="entry name" value="RNaseH-like_sf"/>
</dbReference>
<gene>
    <name evidence="1" type="ORF">KI387_035532</name>
</gene>
<comment type="caution">
    <text evidence="1">The sequence shown here is derived from an EMBL/GenBank/DDBJ whole genome shotgun (WGS) entry which is preliminary data.</text>
</comment>
<dbReference type="Gene3D" id="3.30.420.10">
    <property type="entry name" value="Ribonuclease H-like superfamily/Ribonuclease H"/>
    <property type="match status" value="1"/>
</dbReference>